<evidence type="ECO:0000313" key="3">
    <source>
        <dbReference type="EMBL" id="CEM51685.1"/>
    </source>
</evidence>
<feature type="transmembrane region" description="Helical" evidence="2">
    <location>
        <begin position="12"/>
        <end position="33"/>
    </location>
</feature>
<proteinExistence type="predicted"/>
<keyword evidence="2" id="KW-1133">Transmembrane helix</keyword>
<keyword evidence="2" id="KW-0812">Transmembrane</keyword>
<organism evidence="3">
    <name type="scientific">Chromera velia CCMP2878</name>
    <dbReference type="NCBI Taxonomy" id="1169474"/>
    <lineage>
        <taxon>Eukaryota</taxon>
        <taxon>Sar</taxon>
        <taxon>Alveolata</taxon>
        <taxon>Colpodellida</taxon>
        <taxon>Chromeraceae</taxon>
        <taxon>Chromera</taxon>
    </lineage>
</organism>
<feature type="transmembrane region" description="Helical" evidence="2">
    <location>
        <begin position="45"/>
        <end position="72"/>
    </location>
</feature>
<reference evidence="3" key="1">
    <citation type="submission" date="2014-11" db="EMBL/GenBank/DDBJ databases">
        <authorList>
            <person name="Otto D Thomas"/>
            <person name="Naeem Raeece"/>
        </authorList>
    </citation>
    <scope>NUCLEOTIDE SEQUENCE</scope>
</reference>
<dbReference type="Pfam" id="PF13367">
    <property type="entry name" value="PrsW-protease"/>
    <property type="match status" value="1"/>
</dbReference>
<sequence>MTVEQISGTTFVRALCSIPLHCVTGVFIGSGLARKKFFQEPWAEVTGFVSAVLIHGFYDFFLMFQAGLAEYVVTMEWDGKNPWVDYRMALRYLYLMGRVTPVTPLVITTALPWIFARREVTRLSSFPLINCRALRDARQTETPDCLCESLCPRVDPRFPFSARRGCTSVHTIVAKQPENWYTEILPWLKSGAVTQQGVETPLTAGGSLQGGGEVASLPNGASNSSGSPTGGGTYKTAPGPTLPGGSSSSQTGATSNPNPTTVVEPLEEP</sequence>
<dbReference type="GO" id="GO:0008233">
    <property type="term" value="F:peptidase activity"/>
    <property type="evidence" value="ECO:0007669"/>
    <property type="project" value="InterPro"/>
</dbReference>
<feature type="transmembrane region" description="Helical" evidence="2">
    <location>
        <begin position="92"/>
        <end position="115"/>
    </location>
</feature>
<evidence type="ECO:0000256" key="1">
    <source>
        <dbReference type="SAM" id="MobiDB-lite"/>
    </source>
</evidence>
<keyword evidence="2" id="KW-0472">Membrane</keyword>
<dbReference type="AlphaFoldDB" id="A0A0G4I476"/>
<evidence type="ECO:0000256" key="2">
    <source>
        <dbReference type="SAM" id="Phobius"/>
    </source>
</evidence>
<dbReference type="VEuPathDB" id="CryptoDB:Cvel_1770"/>
<feature type="compositionally biased region" description="Low complexity" evidence="1">
    <location>
        <begin position="215"/>
        <end position="227"/>
    </location>
</feature>
<feature type="region of interest" description="Disordered" evidence="1">
    <location>
        <begin position="201"/>
        <end position="269"/>
    </location>
</feature>
<name>A0A0G4I476_9ALVE</name>
<gene>
    <name evidence="3" type="ORF">Cvel_1770</name>
</gene>
<feature type="compositionally biased region" description="Low complexity" evidence="1">
    <location>
        <begin position="236"/>
        <end position="255"/>
    </location>
</feature>
<protein>
    <recommendedName>
        <fullName evidence="4">PrsW family intramembrane metalloprotease</fullName>
    </recommendedName>
</protein>
<evidence type="ECO:0008006" key="4">
    <source>
        <dbReference type="Google" id="ProtNLM"/>
    </source>
</evidence>
<dbReference type="InterPro" id="IPR026898">
    <property type="entry name" value="PrsW"/>
</dbReference>
<accession>A0A0G4I476</accession>
<dbReference type="EMBL" id="CDMZ01005023">
    <property type="protein sequence ID" value="CEM51685.1"/>
    <property type="molecule type" value="Genomic_DNA"/>
</dbReference>